<dbReference type="EMBL" id="JBHUCX010000018">
    <property type="protein sequence ID" value="MFD1674282.1"/>
    <property type="molecule type" value="Genomic_DNA"/>
</dbReference>
<dbReference type="Pfam" id="PF14657">
    <property type="entry name" value="Arm-DNA-bind_4"/>
    <property type="match status" value="1"/>
</dbReference>
<evidence type="ECO:0000256" key="1">
    <source>
        <dbReference type="ARBA" id="ARBA00022908"/>
    </source>
</evidence>
<keyword evidence="3" id="KW-0233">DNA recombination</keyword>
<dbReference type="Pfam" id="PF00589">
    <property type="entry name" value="Phage_integrase"/>
    <property type="match status" value="1"/>
</dbReference>
<feature type="domain" description="Core-binding (CB)" evidence="6">
    <location>
        <begin position="58"/>
        <end position="152"/>
    </location>
</feature>
<proteinExistence type="predicted"/>
<name>A0ABW4JDB1_9BACL</name>
<feature type="domain" description="Tyr recombinase" evidence="5">
    <location>
        <begin position="173"/>
        <end position="371"/>
    </location>
</feature>
<evidence type="ECO:0000259" key="6">
    <source>
        <dbReference type="PROSITE" id="PS51900"/>
    </source>
</evidence>
<dbReference type="CDD" id="cd01189">
    <property type="entry name" value="INT_ICEBs1_C_like"/>
    <property type="match status" value="1"/>
</dbReference>
<sequence>MNGSVTPKGKKWYYVIYLGKINGQKKQKWSSSYNTKREAQRALRETLHQMDEGTYIEPTKETVGSYMVSWLAGRENSVEYNTFKKYRWLTEHHVVPNIGSIELAKLAPQHLQELYTTLLTKVSPTSKTGKPLSKRSVLHVHNMIHMALDQAVNWGMIHRNVSDVVKPPKPTEKEFQRLSSDELRHLLDETRKYRYGVAFFVTAMTGMRKAEVFGLRWQDVDLSAGVLRVRQTLQYVKGVGPVFKDTKTVNGRRDVAIDPVTMQQLRNHRKAQLEERLLMGHEYKEHDLVFSRNDGRPASYSTVDKERKKWVERSGVKYIVLHGLRHNHASDLIEQGESADVVSKRIGHARTSITMDIYVHPRPEQQVKAVNKYAENLFGEQKEQIRKDG</sequence>
<dbReference type="InterPro" id="IPR028259">
    <property type="entry name" value="AP2-like_int_N"/>
</dbReference>
<dbReference type="PROSITE" id="PS51900">
    <property type="entry name" value="CB"/>
    <property type="match status" value="1"/>
</dbReference>
<dbReference type="InterPro" id="IPR004107">
    <property type="entry name" value="Integrase_SAM-like_N"/>
</dbReference>
<dbReference type="InterPro" id="IPR011010">
    <property type="entry name" value="DNA_brk_join_enz"/>
</dbReference>
<evidence type="ECO:0000256" key="4">
    <source>
        <dbReference type="PROSITE-ProRule" id="PRU01248"/>
    </source>
</evidence>
<dbReference type="InterPro" id="IPR013762">
    <property type="entry name" value="Integrase-like_cat_sf"/>
</dbReference>
<dbReference type="InterPro" id="IPR050090">
    <property type="entry name" value="Tyrosine_recombinase_XerCD"/>
</dbReference>
<organism evidence="7 8">
    <name type="scientific">Alicyclobacillus fodiniaquatilis</name>
    <dbReference type="NCBI Taxonomy" id="1661150"/>
    <lineage>
        <taxon>Bacteria</taxon>
        <taxon>Bacillati</taxon>
        <taxon>Bacillota</taxon>
        <taxon>Bacilli</taxon>
        <taxon>Bacillales</taxon>
        <taxon>Alicyclobacillaceae</taxon>
        <taxon>Alicyclobacillus</taxon>
    </lineage>
</organism>
<dbReference type="RefSeq" id="WP_377942148.1">
    <property type="nucleotide sequence ID" value="NZ_JBHUCX010000018.1"/>
</dbReference>
<reference evidence="8" key="1">
    <citation type="journal article" date="2019" name="Int. J. Syst. Evol. Microbiol.">
        <title>The Global Catalogue of Microorganisms (GCM) 10K type strain sequencing project: providing services to taxonomists for standard genome sequencing and annotation.</title>
        <authorList>
            <consortium name="The Broad Institute Genomics Platform"/>
            <consortium name="The Broad Institute Genome Sequencing Center for Infectious Disease"/>
            <person name="Wu L."/>
            <person name="Ma J."/>
        </authorList>
    </citation>
    <scope>NUCLEOTIDE SEQUENCE [LARGE SCALE GENOMIC DNA]</scope>
    <source>
        <strain evidence="8">CGMCC 1.12286</strain>
    </source>
</reference>
<dbReference type="Gene3D" id="1.10.150.130">
    <property type="match status" value="1"/>
</dbReference>
<comment type="caution">
    <text evidence="7">The sequence shown here is derived from an EMBL/GenBank/DDBJ whole genome shotgun (WGS) entry which is preliminary data.</text>
</comment>
<protein>
    <submittedName>
        <fullName evidence="7">Tyrosine-type recombinase/integrase</fullName>
    </submittedName>
</protein>
<dbReference type="InterPro" id="IPR010998">
    <property type="entry name" value="Integrase_recombinase_N"/>
</dbReference>
<dbReference type="Pfam" id="PF14659">
    <property type="entry name" value="Phage_int_SAM_3"/>
    <property type="match status" value="1"/>
</dbReference>
<dbReference type="InterPro" id="IPR002104">
    <property type="entry name" value="Integrase_catalytic"/>
</dbReference>
<dbReference type="Proteomes" id="UP001597079">
    <property type="component" value="Unassembled WGS sequence"/>
</dbReference>
<dbReference type="Gene3D" id="1.10.443.10">
    <property type="entry name" value="Intergrase catalytic core"/>
    <property type="match status" value="1"/>
</dbReference>
<keyword evidence="8" id="KW-1185">Reference proteome</keyword>
<dbReference type="PANTHER" id="PTHR30349">
    <property type="entry name" value="PHAGE INTEGRASE-RELATED"/>
    <property type="match status" value="1"/>
</dbReference>
<evidence type="ECO:0000259" key="5">
    <source>
        <dbReference type="PROSITE" id="PS51898"/>
    </source>
</evidence>
<dbReference type="PANTHER" id="PTHR30349:SF91">
    <property type="entry name" value="INTA PROTEIN"/>
    <property type="match status" value="1"/>
</dbReference>
<dbReference type="PROSITE" id="PS51898">
    <property type="entry name" value="TYR_RECOMBINASE"/>
    <property type="match status" value="1"/>
</dbReference>
<keyword evidence="2 4" id="KW-0238">DNA-binding</keyword>
<evidence type="ECO:0000313" key="7">
    <source>
        <dbReference type="EMBL" id="MFD1674282.1"/>
    </source>
</evidence>
<dbReference type="InterPro" id="IPR044068">
    <property type="entry name" value="CB"/>
</dbReference>
<accession>A0ABW4JDB1</accession>
<evidence type="ECO:0000313" key="8">
    <source>
        <dbReference type="Proteomes" id="UP001597079"/>
    </source>
</evidence>
<gene>
    <name evidence="7" type="ORF">ACFSB2_06125</name>
</gene>
<evidence type="ECO:0000256" key="3">
    <source>
        <dbReference type="ARBA" id="ARBA00023172"/>
    </source>
</evidence>
<keyword evidence="1" id="KW-0229">DNA integration</keyword>
<dbReference type="SUPFAM" id="SSF56349">
    <property type="entry name" value="DNA breaking-rejoining enzymes"/>
    <property type="match status" value="1"/>
</dbReference>
<evidence type="ECO:0000256" key="2">
    <source>
        <dbReference type="ARBA" id="ARBA00023125"/>
    </source>
</evidence>